<dbReference type="InterPro" id="IPR050121">
    <property type="entry name" value="Cytochrome_P450_monoxygenase"/>
</dbReference>
<comment type="similarity">
    <text evidence="5">Belongs to the cytochrome P450 family.</text>
</comment>
<gene>
    <name evidence="6" type="ORF">CERZMDRAFT_52874</name>
</gene>
<dbReference type="GO" id="GO:0020037">
    <property type="term" value="F:heme binding"/>
    <property type="evidence" value="ECO:0007669"/>
    <property type="project" value="InterPro"/>
</dbReference>
<feature type="binding site" description="axial binding residue" evidence="4">
    <location>
        <position position="420"/>
    </location>
    <ligand>
        <name>heme</name>
        <dbReference type="ChEBI" id="CHEBI:30413"/>
    </ligand>
    <ligandPart>
        <name>Fe</name>
        <dbReference type="ChEBI" id="CHEBI:18248"/>
    </ligandPart>
</feature>
<comment type="cofactor">
    <cofactor evidence="1 4">
        <name>heme</name>
        <dbReference type="ChEBI" id="CHEBI:30413"/>
    </cofactor>
</comment>
<keyword evidence="7" id="KW-1185">Reference proteome</keyword>
<protein>
    <recommendedName>
        <fullName evidence="8">Cytochrome P450</fullName>
    </recommendedName>
</protein>
<evidence type="ECO:0000256" key="3">
    <source>
        <dbReference type="ARBA" id="ARBA00023004"/>
    </source>
</evidence>
<keyword evidence="3 4" id="KW-0408">Iron</keyword>
<keyword evidence="5" id="KW-0560">Oxidoreductase</keyword>
<keyword evidence="4 5" id="KW-0349">Heme</keyword>
<dbReference type="PANTHER" id="PTHR24305:SF156">
    <property type="entry name" value="P450, PUTATIVE (EUROFUNG)-RELATED"/>
    <property type="match status" value="1"/>
</dbReference>
<dbReference type="GO" id="GO:0004497">
    <property type="term" value="F:monooxygenase activity"/>
    <property type="evidence" value="ECO:0007669"/>
    <property type="project" value="UniProtKB-KW"/>
</dbReference>
<evidence type="ECO:0000256" key="2">
    <source>
        <dbReference type="ARBA" id="ARBA00022723"/>
    </source>
</evidence>
<dbReference type="PRINTS" id="PR00385">
    <property type="entry name" value="P450"/>
</dbReference>
<dbReference type="InterPro" id="IPR002401">
    <property type="entry name" value="Cyt_P450_E_grp-I"/>
</dbReference>
<dbReference type="Pfam" id="PF00067">
    <property type="entry name" value="p450"/>
    <property type="match status" value="1"/>
</dbReference>
<dbReference type="PRINTS" id="PR00463">
    <property type="entry name" value="EP450I"/>
</dbReference>
<dbReference type="Gene3D" id="1.10.630.10">
    <property type="entry name" value="Cytochrome P450"/>
    <property type="match status" value="1"/>
</dbReference>
<evidence type="ECO:0000256" key="5">
    <source>
        <dbReference type="RuleBase" id="RU000461"/>
    </source>
</evidence>
<evidence type="ECO:0000313" key="6">
    <source>
        <dbReference type="EMBL" id="KAF2206606.1"/>
    </source>
</evidence>
<dbReference type="PANTHER" id="PTHR24305">
    <property type="entry name" value="CYTOCHROME P450"/>
    <property type="match status" value="1"/>
</dbReference>
<dbReference type="InterPro" id="IPR001128">
    <property type="entry name" value="Cyt_P450"/>
</dbReference>
<dbReference type="SUPFAM" id="SSF48264">
    <property type="entry name" value="Cytochrome P450"/>
    <property type="match status" value="1"/>
</dbReference>
<sequence>MLNLSIIVPALLLLYILGKIYRLSPWHPLSHIQGPWYTAISSAWLQYHTWKGTQASATRELHRKYGPIIRTAPNEVEIADGAAVWPIYIQKGGFNKSHHYAALNIDGHPTVFSTLQNRDRAVRLSVALPFFSAAAVQKQIHMLEARAAQLLKQFEIDRASQDPVDLLDRCRCYALDTTSTYVFGEPFGALDEGFLAIAPVVDSFLEQNLLFNVPRAFRRIASFCFDALMVKASVKRADARVDAWIRRVVGKTLAKGGDHATTYPSKLSNAGLALEQVVAEGKDAIFGATDALGLVLSMIIWRLVSDDHVHSVLKEELDNNAEIRGVKLQSLPFLTGIIKETMRMASTVPCKLPRVTPPEGMVFENTLIPGGVVVGVAPYMLHTNEAVFRDPHVFDCRRWDSPTTEMTRDWMPFGKGSRACMGRHLALMQTYVAVAAVVRSHVLDGASVVKSSIQFREWYNVKVVGDGVEVKWRE</sequence>
<evidence type="ECO:0000313" key="7">
    <source>
        <dbReference type="Proteomes" id="UP000799539"/>
    </source>
</evidence>
<keyword evidence="5" id="KW-0503">Monooxygenase</keyword>
<dbReference type="PROSITE" id="PS00086">
    <property type="entry name" value="CYTOCHROME_P450"/>
    <property type="match status" value="1"/>
</dbReference>
<dbReference type="Proteomes" id="UP000799539">
    <property type="component" value="Unassembled WGS sequence"/>
</dbReference>
<evidence type="ECO:0000256" key="1">
    <source>
        <dbReference type="ARBA" id="ARBA00001971"/>
    </source>
</evidence>
<evidence type="ECO:0008006" key="8">
    <source>
        <dbReference type="Google" id="ProtNLM"/>
    </source>
</evidence>
<dbReference type="CDD" id="cd11062">
    <property type="entry name" value="CYP58-like"/>
    <property type="match status" value="1"/>
</dbReference>
<dbReference type="GO" id="GO:0016705">
    <property type="term" value="F:oxidoreductase activity, acting on paired donors, with incorporation or reduction of molecular oxygen"/>
    <property type="evidence" value="ECO:0007669"/>
    <property type="project" value="InterPro"/>
</dbReference>
<dbReference type="InterPro" id="IPR036396">
    <property type="entry name" value="Cyt_P450_sf"/>
</dbReference>
<reference evidence="6" key="1">
    <citation type="journal article" date="2020" name="Stud. Mycol.">
        <title>101 Dothideomycetes genomes: a test case for predicting lifestyles and emergence of pathogens.</title>
        <authorList>
            <person name="Haridas S."/>
            <person name="Albert R."/>
            <person name="Binder M."/>
            <person name="Bloem J."/>
            <person name="Labutti K."/>
            <person name="Salamov A."/>
            <person name="Andreopoulos B."/>
            <person name="Baker S."/>
            <person name="Barry K."/>
            <person name="Bills G."/>
            <person name="Bluhm B."/>
            <person name="Cannon C."/>
            <person name="Castanera R."/>
            <person name="Culley D."/>
            <person name="Daum C."/>
            <person name="Ezra D."/>
            <person name="Gonzalez J."/>
            <person name="Henrissat B."/>
            <person name="Kuo A."/>
            <person name="Liang C."/>
            <person name="Lipzen A."/>
            <person name="Lutzoni F."/>
            <person name="Magnuson J."/>
            <person name="Mondo S."/>
            <person name="Nolan M."/>
            <person name="Ohm R."/>
            <person name="Pangilinan J."/>
            <person name="Park H.-J."/>
            <person name="Ramirez L."/>
            <person name="Alfaro M."/>
            <person name="Sun H."/>
            <person name="Tritt A."/>
            <person name="Yoshinaga Y."/>
            <person name="Zwiers L.-H."/>
            <person name="Turgeon B."/>
            <person name="Goodwin S."/>
            <person name="Spatafora J."/>
            <person name="Crous P."/>
            <person name="Grigoriev I."/>
        </authorList>
    </citation>
    <scope>NUCLEOTIDE SEQUENCE</scope>
    <source>
        <strain evidence="6">SCOH1-5</strain>
    </source>
</reference>
<evidence type="ECO:0000256" key="4">
    <source>
        <dbReference type="PIRSR" id="PIRSR602401-1"/>
    </source>
</evidence>
<dbReference type="OrthoDB" id="1470350at2759"/>
<name>A0A6A6EYW4_9PEZI</name>
<dbReference type="EMBL" id="ML992717">
    <property type="protein sequence ID" value="KAF2206606.1"/>
    <property type="molecule type" value="Genomic_DNA"/>
</dbReference>
<organism evidence="6 7">
    <name type="scientific">Cercospora zeae-maydis SCOH1-5</name>
    <dbReference type="NCBI Taxonomy" id="717836"/>
    <lineage>
        <taxon>Eukaryota</taxon>
        <taxon>Fungi</taxon>
        <taxon>Dikarya</taxon>
        <taxon>Ascomycota</taxon>
        <taxon>Pezizomycotina</taxon>
        <taxon>Dothideomycetes</taxon>
        <taxon>Dothideomycetidae</taxon>
        <taxon>Mycosphaerellales</taxon>
        <taxon>Mycosphaerellaceae</taxon>
        <taxon>Cercospora</taxon>
    </lineage>
</organism>
<accession>A0A6A6EYW4</accession>
<dbReference type="InterPro" id="IPR017972">
    <property type="entry name" value="Cyt_P450_CS"/>
</dbReference>
<keyword evidence="2 4" id="KW-0479">Metal-binding</keyword>
<dbReference type="GO" id="GO:0005506">
    <property type="term" value="F:iron ion binding"/>
    <property type="evidence" value="ECO:0007669"/>
    <property type="project" value="InterPro"/>
</dbReference>
<dbReference type="AlphaFoldDB" id="A0A6A6EYW4"/>
<proteinExistence type="inferred from homology"/>